<dbReference type="GO" id="GO:0043634">
    <property type="term" value="P:polyadenylation-dependent ncRNA catabolic process"/>
    <property type="evidence" value="ECO:0007669"/>
    <property type="project" value="TreeGrafter"/>
</dbReference>
<proteinExistence type="predicted"/>
<dbReference type="GO" id="GO:0031499">
    <property type="term" value="C:TRAMP complex"/>
    <property type="evidence" value="ECO:0007669"/>
    <property type="project" value="TreeGrafter"/>
</dbReference>
<dbReference type="InterPro" id="IPR043519">
    <property type="entry name" value="NT_sf"/>
</dbReference>
<evidence type="ECO:0000256" key="1">
    <source>
        <dbReference type="SAM" id="MobiDB-lite"/>
    </source>
</evidence>
<dbReference type="Proteomes" id="UP001334084">
    <property type="component" value="Chromosome 5"/>
</dbReference>
<dbReference type="InterPro" id="IPR054708">
    <property type="entry name" value="MTPAP-like_central"/>
</dbReference>
<dbReference type="GO" id="GO:1990817">
    <property type="term" value="F:poly(A) RNA polymerase activity"/>
    <property type="evidence" value="ECO:0007669"/>
    <property type="project" value="InterPro"/>
</dbReference>
<dbReference type="CDD" id="cd05402">
    <property type="entry name" value="NT_PAP_TUTase"/>
    <property type="match status" value="1"/>
</dbReference>
<gene>
    <name evidence="3" type="ORF">VNE69_05012</name>
</gene>
<dbReference type="RefSeq" id="XP_065329560.1">
    <property type="nucleotide sequence ID" value="XM_065473488.1"/>
</dbReference>
<feature type="region of interest" description="Disordered" evidence="1">
    <location>
        <begin position="323"/>
        <end position="374"/>
    </location>
</feature>
<dbReference type="SUPFAM" id="SSF81301">
    <property type="entry name" value="Nucleotidyltransferase"/>
    <property type="match status" value="1"/>
</dbReference>
<dbReference type="Gene3D" id="3.30.460.10">
    <property type="entry name" value="Beta Polymerase, domain 2"/>
    <property type="match status" value="1"/>
</dbReference>
<dbReference type="PANTHER" id="PTHR23092">
    <property type="entry name" value="POLY(A) RNA POLYMERASE"/>
    <property type="match status" value="1"/>
</dbReference>
<dbReference type="InterPro" id="IPR045862">
    <property type="entry name" value="Trf4-like"/>
</dbReference>
<feature type="compositionally biased region" description="Basic and acidic residues" evidence="1">
    <location>
        <begin position="347"/>
        <end position="363"/>
    </location>
</feature>
<evidence type="ECO:0000313" key="4">
    <source>
        <dbReference type="Proteomes" id="UP001334084"/>
    </source>
</evidence>
<protein>
    <submittedName>
        <fullName evidence="3">Poly(A) RNA polymerase protein (PAPD5)</fullName>
    </submittedName>
</protein>
<dbReference type="KEGG" id="vnx:VNE69_05012"/>
<organism evidence="3 4">
    <name type="scientific">Vairimorpha necatrix</name>
    <dbReference type="NCBI Taxonomy" id="6039"/>
    <lineage>
        <taxon>Eukaryota</taxon>
        <taxon>Fungi</taxon>
        <taxon>Fungi incertae sedis</taxon>
        <taxon>Microsporidia</taxon>
        <taxon>Nosematidae</taxon>
        <taxon>Vairimorpha</taxon>
    </lineage>
</organism>
<dbReference type="GeneID" id="90541236"/>
<feature type="domain" description="Poly(A) RNA polymerase mitochondrial-like central palm" evidence="2">
    <location>
        <begin position="13"/>
        <end position="136"/>
    </location>
</feature>
<dbReference type="GO" id="GO:0003729">
    <property type="term" value="F:mRNA binding"/>
    <property type="evidence" value="ECO:0007669"/>
    <property type="project" value="TreeGrafter"/>
</dbReference>
<dbReference type="GO" id="GO:0005730">
    <property type="term" value="C:nucleolus"/>
    <property type="evidence" value="ECO:0007669"/>
    <property type="project" value="TreeGrafter"/>
</dbReference>
<dbReference type="PANTHER" id="PTHR23092:SF15">
    <property type="entry name" value="INACTIVE NON-CANONICAL POLY(A) RNA POLYMERASE PROTEIN TRF4-2-RELATED"/>
    <property type="match status" value="1"/>
</dbReference>
<dbReference type="AlphaFoldDB" id="A0AAX4JBU0"/>
<evidence type="ECO:0000313" key="3">
    <source>
        <dbReference type="EMBL" id="WUR03415.1"/>
    </source>
</evidence>
<feature type="compositionally biased region" description="Basic and acidic residues" evidence="1">
    <location>
        <begin position="331"/>
        <end position="340"/>
    </location>
</feature>
<accession>A0AAX4JBU0</accession>
<keyword evidence="4" id="KW-1185">Reference proteome</keyword>
<dbReference type="EMBL" id="CP142730">
    <property type="protein sequence ID" value="WUR03415.1"/>
    <property type="molecule type" value="Genomic_DNA"/>
</dbReference>
<feature type="region of interest" description="Disordered" evidence="1">
    <location>
        <begin position="442"/>
        <end position="473"/>
    </location>
</feature>
<dbReference type="GO" id="GO:0010605">
    <property type="term" value="P:negative regulation of macromolecule metabolic process"/>
    <property type="evidence" value="ECO:0007669"/>
    <property type="project" value="UniProtKB-ARBA"/>
</dbReference>
<dbReference type="Gene3D" id="1.10.1410.10">
    <property type="match status" value="1"/>
</dbReference>
<dbReference type="Pfam" id="PF22600">
    <property type="entry name" value="MTPAP-like_central"/>
    <property type="match status" value="1"/>
</dbReference>
<feature type="compositionally biased region" description="Basic and acidic residues" evidence="1">
    <location>
        <begin position="446"/>
        <end position="462"/>
    </location>
</feature>
<dbReference type="SUPFAM" id="SSF81631">
    <property type="entry name" value="PAP/OAS1 substrate-binding domain"/>
    <property type="match status" value="1"/>
</dbReference>
<dbReference type="GO" id="GO:0031123">
    <property type="term" value="P:RNA 3'-end processing"/>
    <property type="evidence" value="ECO:0007669"/>
    <property type="project" value="TreeGrafter"/>
</dbReference>
<name>A0AAX4JBU0_9MICR</name>
<reference evidence="3" key="1">
    <citation type="journal article" date="2024" name="BMC Genomics">
        <title>Functional annotation of a divergent genome using sequence and structure-based similarity.</title>
        <authorList>
            <person name="Svedberg D."/>
            <person name="Winiger R.R."/>
            <person name="Berg A."/>
            <person name="Sharma H."/>
            <person name="Tellgren-Roth C."/>
            <person name="Debrunner-Vossbrinck B.A."/>
            <person name="Vossbrinck C.R."/>
            <person name="Barandun J."/>
        </authorList>
    </citation>
    <scope>NUCLEOTIDE SEQUENCE</scope>
    <source>
        <strain evidence="3">Illinois isolate</strain>
    </source>
</reference>
<sequence length="544" mass="64295">MNKLVISANNILLQYYEKIKPSQKEQNSRLNWINLLKKEILKIYPSASIDLFGSFYTGLYVHSSDIDISLNIKTSDPNSILKNLKLKLKQTNLVHSLLHLSHAKIPILKFKCKKYGFKFDFSVNNSSGIKAGNFIKLKLEEDPNIGIFVILFKQFINSRKLGDASMGGLNSYSQFLMIINFLDLNPFYQKGNLAVTFFDFIQYYGYDFKYKNIQINAKNIVYRDNMTKRLSIIDPTDESVDVGACCKKFEKILEILQNFYRIILYHFNNQTIEELFEEMFYLDEEELEQRRFVVENCNKKIFKEKNKTKMGLRDANFNCKNMELQQKRKMKQDDKKEEKSRKSKDKKRIEIGKELKNEIDDKKPKKTKKLKDKNNKRNKLEFKDDKIIEFDCEDEQNISVKNTKKDKSNKAEKKNTKISNKEEIDLSNLVIENNNRKLKNKKIKKTKDQKNNIEINNKEDTNQKNNIEQNNKEDTVASNLVVESINRKKKIKKDKRNNKIKLKNITEGIKMNFKEDTDLFDKFVDELTIENNNISRKKKKNLKR</sequence>
<evidence type="ECO:0000259" key="2">
    <source>
        <dbReference type="Pfam" id="PF22600"/>
    </source>
</evidence>